<dbReference type="GO" id="GO:0003700">
    <property type="term" value="F:DNA-binding transcription factor activity"/>
    <property type="evidence" value="ECO:0007669"/>
    <property type="project" value="InterPro"/>
</dbReference>
<gene>
    <name evidence="3" type="ORF">SAMN05443637_102211</name>
</gene>
<dbReference type="InterPro" id="IPR047057">
    <property type="entry name" value="MerR_fam"/>
</dbReference>
<dbReference type="PROSITE" id="PS50937">
    <property type="entry name" value="HTH_MERR_2"/>
    <property type="match status" value="1"/>
</dbReference>
<proteinExistence type="predicted"/>
<dbReference type="Proteomes" id="UP000184363">
    <property type="component" value="Unassembled WGS sequence"/>
</dbReference>
<keyword evidence="1" id="KW-0238">DNA-binding</keyword>
<accession>A0A1M6PE55</accession>
<dbReference type="SUPFAM" id="SSF46955">
    <property type="entry name" value="Putative DNA-binding domain"/>
    <property type="match status" value="1"/>
</dbReference>
<dbReference type="AlphaFoldDB" id="A0A1M6PE55"/>
<dbReference type="Gene3D" id="1.10.1660.10">
    <property type="match status" value="1"/>
</dbReference>
<dbReference type="Pfam" id="PF13411">
    <property type="entry name" value="MerR_1"/>
    <property type="match status" value="1"/>
</dbReference>
<dbReference type="CDD" id="cd01109">
    <property type="entry name" value="HTH_YyaN"/>
    <property type="match status" value="1"/>
</dbReference>
<dbReference type="PRINTS" id="PR00040">
    <property type="entry name" value="HTHMERR"/>
</dbReference>
<evidence type="ECO:0000313" key="4">
    <source>
        <dbReference type="Proteomes" id="UP000184363"/>
    </source>
</evidence>
<dbReference type="InterPro" id="IPR000551">
    <property type="entry name" value="MerR-type_HTH_dom"/>
</dbReference>
<dbReference type="SMART" id="SM00422">
    <property type="entry name" value="HTH_MERR"/>
    <property type="match status" value="1"/>
</dbReference>
<dbReference type="RefSeq" id="WP_073455346.1">
    <property type="nucleotide sequence ID" value="NZ_CALGVN010000053.1"/>
</dbReference>
<sequence>MTATADLATPLLDQAMARLRAQETGAPPPDATLTIAEMAERTGVSAHTLRYYERIGLLEVARDASGHRVYTATDFARVLFLTRMRMTGMPIRDLKRYVALAAAGEETIPERRAMLLARRDAVKAQLTELQFALDTIEAKLTGYGCVPGPEFKPAPLRRAEPAPAGR</sequence>
<evidence type="ECO:0000259" key="2">
    <source>
        <dbReference type="PROSITE" id="PS50937"/>
    </source>
</evidence>
<dbReference type="STRING" id="1848.SAMN05443637_102211"/>
<reference evidence="3 4" key="1">
    <citation type="submission" date="2016-11" db="EMBL/GenBank/DDBJ databases">
        <authorList>
            <person name="Jaros S."/>
            <person name="Januszkiewicz K."/>
            <person name="Wedrychowicz H."/>
        </authorList>
    </citation>
    <scope>NUCLEOTIDE SEQUENCE [LARGE SCALE GENOMIC DNA]</scope>
    <source>
        <strain evidence="3 4">DSM 43832</strain>
    </source>
</reference>
<dbReference type="EMBL" id="FRAP01000002">
    <property type="protein sequence ID" value="SHK06170.1"/>
    <property type="molecule type" value="Genomic_DNA"/>
</dbReference>
<name>A0A1M6PE55_PSETH</name>
<dbReference type="GO" id="GO:0003677">
    <property type="term" value="F:DNA binding"/>
    <property type="evidence" value="ECO:0007669"/>
    <property type="project" value="UniProtKB-KW"/>
</dbReference>
<dbReference type="PROSITE" id="PS00552">
    <property type="entry name" value="HTH_MERR_1"/>
    <property type="match status" value="1"/>
</dbReference>
<organism evidence="3 4">
    <name type="scientific">Pseudonocardia thermophila</name>
    <dbReference type="NCBI Taxonomy" id="1848"/>
    <lineage>
        <taxon>Bacteria</taxon>
        <taxon>Bacillati</taxon>
        <taxon>Actinomycetota</taxon>
        <taxon>Actinomycetes</taxon>
        <taxon>Pseudonocardiales</taxon>
        <taxon>Pseudonocardiaceae</taxon>
        <taxon>Pseudonocardia</taxon>
    </lineage>
</organism>
<dbReference type="InterPro" id="IPR009061">
    <property type="entry name" value="DNA-bd_dom_put_sf"/>
</dbReference>
<dbReference type="PANTHER" id="PTHR30204:SF98">
    <property type="entry name" value="HTH-TYPE TRANSCRIPTIONAL REGULATOR ADHR"/>
    <property type="match status" value="1"/>
</dbReference>
<dbReference type="PANTHER" id="PTHR30204">
    <property type="entry name" value="REDOX-CYCLING DRUG-SENSING TRANSCRIPTIONAL ACTIVATOR SOXR"/>
    <property type="match status" value="1"/>
</dbReference>
<evidence type="ECO:0000313" key="3">
    <source>
        <dbReference type="EMBL" id="SHK06170.1"/>
    </source>
</evidence>
<evidence type="ECO:0000256" key="1">
    <source>
        <dbReference type="ARBA" id="ARBA00023125"/>
    </source>
</evidence>
<protein>
    <submittedName>
        <fullName evidence="3">Transcriptional regulator, MerR family</fullName>
    </submittedName>
</protein>
<feature type="domain" description="HTH merR-type" evidence="2">
    <location>
        <begin position="32"/>
        <end position="100"/>
    </location>
</feature>
<keyword evidence="4" id="KW-1185">Reference proteome</keyword>